<feature type="signal peptide" evidence="1">
    <location>
        <begin position="1"/>
        <end position="24"/>
    </location>
</feature>
<dbReference type="AlphaFoldDB" id="A0A1Y1HK78"/>
<dbReference type="EMBL" id="DF236971">
    <property type="protein sequence ID" value="GAQ78975.1"/>
    <property type="molecule type" value="Genomic_DNA"/>
</dbReference>
<gene>
    <name evidence="2" type="ORF">KFL_000220070</name>
</gene>
<accession>A0A1Y1HK78</accession>
<feature type="chain" id="PRO_5012146523" description="Secreted protein" evidence="1">
    <location>
        <begin position="25"/>
        <end position="130"/>
    </location>
</feature>
<sequence length="130" mass="13091">MAAFKYVIMASVLVAVFAAVAAQGRELPKLEENDVSGAARSLKQLPGNLGGLFSGGGALDPVVLLAQTLLFAITQLTNQLGLVTTLLNTAGQASQTSIAVGQILGGPLTKLLDAIANLAALLPAGTIVNP</sequence>
<evidence type="ECO:0008006" key="4">
    <source>
        <dbReference type="Google" id="ProtNLM"/>
    </source>
</evidence>
<proteinExistence type="predicted"/>
<evidence type="ECO:0000313" key="3">
    <source>
        <dbReference type="Proteomes" id="UP000054558"/>
    </source>
</evidence>
<evidence type="ECO:0000256" key="1">
    <source>
        <dbReference type="SAM" id="SignalP"/>
    </source>
</evidence>
<name>A0A1Y1HK78_KLENI</name>
<protein>
    <recommendedName>
        <fullName evidence="4">Secreted protein</fullName>
    </recommendedName>
</protein>
<keyword evidence="3" id="KW-1185">Reference proteome</keyword>
<keyword evidence="1" id="KW-0732">Signal</keyword>
<evidence type="ECO:0000313" key="2">
    <source>
        <dbReference type="EMBL" id="GAQ78975.1"/>
    </source>
</evidence>
<organism evidence="2 3">
    <name type="scientific">Klebsormidium nitens</name>
    <name type="common">Green alga</name>
    <name type="synonym">Ulothrix nitens</name>
    <dbReference type="NCBI Taxonomy" id="105231"/>
    <lineage>
        <taxon>Eukaryota</taxon>
        <taxon>Viridiplantae</taxon>
        <taxon>Streptophyta</taxon>
        <taxon>Klebsormidiophyceae</taxon>
        <taxon>Klebsormidiales</taxon>
        <taxon>Klebsormidiaceae</taxon>
        <taxon>Klebsormidium</taxon>
    </lineage>
</organism>
<reference evidence="2 3" key="1">
    <citation type="journal article" date="2014" name="Nat. Commun.">
        <title>Klebsormidium flaccidum genome reveals primary factors for plant terrestrial adaptation.</title>
        <authorList>
            <person name="Hori K."/>
            <person name="Maruyama F."/>
            <person name="Fujisawa T."/>
            <person name="Togashi T."/>
            <person name="Yamamoto N."/>
            <person name="Seo M."/>
            <person name="Sato S."/>
            <person name="Yamada T."/>
            <person name="Mori H."/>
            <person name="Tajima N."/>
            <person name="Moriyama T."/>
            <person name="Ikeuchi M."/>
            <person name="Watanabe M."/>
            <person name="Wada H."/>
            <person name="Kobayashi K."/>
            <person name="Saito M."/>
            <person name="Masuda T."/>
            <person name="Sasaki-Sekimoto Y."/>
            <person name="Mashiguchi K."/>
            <person name="Awai K."/>
            <person name="Shimojima M."/>
            <person name="Masuda S."/>
            <person name="Iwai M."/>
            <person name="Nobusawa T."/>
            <person name="Narise T."/>
            <person name="Kondo S."/>
            <person name="Saito H."/>
            <person name="Sato R."/>
            <person name="Murakawa M."/>
            <person name="Ihara Y."/>
            <person name="Oshima-Yamada Y."/>
            <person name="Ohtaka K."/>
            <person name="Satoh M."/>
            <person name="Sonobe K."/>
            <person name="Ishii M."/>
            <person name="Ohtani R."/>
            <person name="Kanamori-Sato M."/>
            <person name="Honoki R."/>
            <person name="Miyazaki D."/>
            <person name="Mochizuki H."/>
            <person name="Umetsu J."/>
            <person name="Higashi K."/>
            <person name="Shibata D."/>
            <person name="Kamiya Y."/>
            <person name="Sato N."/>
            <person name="Nakamura Y."/>
            <person name="Tabata S."/>
            <person name="Ida S."/>
            <person name="Kurokawa K."/>
            <person name="Ohta H."/>
        </authorList>
    </citation>
    <scope>NUCLEOTIDE SEQUENCE [LARGE SCALE GENOMIC DNA]</scope>
    <source>
        <strain evidence="2 3">NIES-2285</strain>
    </source>
</reference>
<dbReference type="Proteomes" id="UP000054558">
    <property type="component" value="Unassembled WGS sequence"/>
</dbReference>